<feature type="transmembrane region" description="Helical" evidence="6">
    <location>
        <begin position="37"/>
        <end position="57"/>
    </location>
</feature>
<dbReference type="PANTHER" id="PTHR32322">
    <property type="entry name" value="INNER MEMBRANE TRANSPORTER"/>
    <property type="match status" value="1"/>
</dbReference>
<dbReference type="InterPro" id="IPR037185">
    <property type="entry name" value="EmrE-like"/>
</dbReference>
<proteinExistence type="inferred from homology"/>
<keyword evidence="3 6" id="KW-0812">Transmembrane</keyword>
<dbReference type="InterPro" id="IPR050638">
    <property type="entry name" value="AA-Vitamin_Transporters"/>
</dbReference>
<comment type="subcellular location">
    <subcellularLocation>
        <location evidence="1">Membrane</location>
        <topology evidence="1">Multi-pass membrane protein</topology>
    </subcellularLocation>
</comment>
<dbReference type="PANTHER" id="PTHR32322:SF2">
    <property type="entry name" value="EAMA DOMAIN-CONTAINING PROTEIN"/>
    <property type="match status" value="1"/>
</dbReference>
<dbReference type="SUPFAM" id="SSF103481">
    <property type="entry name" value="Multidrug resistance efflux transporter EmrE"/>
    <property type="match status" value="2"/>
</dbReference>
<feature type="transmembrane region" description="Helical" evidence="6">
    <location>
        <begin position="131"/>
        <end position="152"/>
    </location>
</feature>
<feature type="transmembrane region" description="Helical" evidence="6">
    <location>
        <begin position="95"/>
        <end position="119"/>
    </location>
</feature>
<keyword evidence="4 6" id="KW-1133">Transmembrane helix</keyword>
<feature type="transmembrane region" description="Helical" evidence="6">
    <location>
        <begin position="220"/>
        <end position="240"/>
    </location>
</feature>
<feature type="transmembrane region" description="Helical" evidence="6">
    <location>
        <begin position="189"/>
        <end position="208"/>
    </location>
</feature>
<dbReference type="GO" id="GO:0016020">
    <property type="term" value="C:membrane"/>
    <property type="evidence" value="ECO:0007669"/>
    <property type="project" value="UniProtKB-SubCell"/>
</dbReference>
<dbReference type="EMBL" id="FXXQ01000010">
    <property type="protein sequence ID" value="SMX24856.1"/>
    <property type="molecule type" value="Genomic_DNA"/>
</dbReference>
<evidence type="ECO:0000256" key="6">
    <source>
        <dbReference type="SAM" id="Phobius"/>
    </source>
</evidence>
<dbReference type="AlphaFoldDB" id="A0A238J2G1"/>
<evidence type="ECO:0000256" key="4">
    <source>
        <dbReference type="ARBA" id="ARBA00022989"/>
    </source>
</evidence>
<name>A0A238J2G1_9RHOB</name>
<feature type="transmembrane region" description="Helical" evidence="6">
    <location>
        <begin position="158"/>
        <end position="177"/>
    </location>
</feature>
<dbReference type="InterPro" id="IPR000620">
    <property type="entry name" value="EamA_dom"/>
</dbReference>
<protein>
    <submittedName>
        <fullName evidence="8">Putative DMT superfamily transporter inner membrane protein</fullName>
    </submittedName>
</protein>
<feature type="transmembrane region" description="Helical" evidence="6">
    <location>
        <begin position="252"/>
        <end position="270"/>
    </location>
</feature>
<dbReference type="Pfam" id="PF00892">
    <property type="entry name" value="EamA"/>
    <property type="match status" value="2"/>
</dbReference>
<evidence type="ECO:0000256" key="2">
    <source>
        <dbReference type="ARBA" id="ARBA00007362"/>
    </source>
</evidence>
<evidence type="ECO:0000256" key="3">
    <source>
        <dbReference type="ARBA" id="ARBA00022692"/>
    </source>
</evidence>
<feature type="transmembrane region" description="Helical" evidence="6">
    <location>
        <begin position="276"/>
        <end position="296"/>
    </location>
</feature>
<feature type="transmembrane region" description="Helical" evidence="6">
    <location>
        <begin position="12"/>
        <end position="31"/>
    </location>
</feature>
<evidence type="ECO:0000256" key="1">
    <source>
        <dbReference type="ARBA" id="ARBA00004141"/>
    </source>
</evidence>
<reference evidence="8 9" key="1">
    <citation type="submission" date="2017-05" db="EMBL/GenBank/DDBJ databases">
        <authorList>
            <person name="Song R."/>
            <person name="Chenine A.L."/>
            <person name="Ruprecht R.M."/>
        </authorList>
    </citation>
    <scope>NUCLEOTIDE SEQUENCE [LARGE SCALE GENOMIC DNA]</scope>
    <source>
        <strain evidence="8 9">CECT 8489</strain>
    </source>
</reference>
<evidence type="ECO:0000313" key="8">
    <source>
        <dbReference type="EMBL" id="SMX24856.1"/>
    </source>
</evidence>
<dbReference type="Proteomes" id="UP000201838">
    <property type="component" value="Unassembled WGS sequence"/>
</dbReference>
<comment type="similarity">
    <text evidence="2">Belongs to the EamA transporter family.</text>
</comment>
<keyword evidence="9" id="KW-1185">Reference proteome</keyword>
<dbReference type="RefSeq" id="WP_245813876.1">
    <property type="nucleotide sequence ID" value="NZ_FXXQ01000010.1"/>
</dbReference>
<accession>A0A238J2G1</accession>
<sequence>MQPDITAKSWIMVATLGLVWGASFLFIELALVGIGPFWLAASRILFAGLLTAAIWQLRGGRLYETTASAHWAPLLTVGVLSSALPFMAISWGQQFVTSGFAGVSMAAVALIVLPLAHFFVPGERLTLRKTLGFLIGFVGVAVLIGPEAFQSTGVDGELLGRFACVLGASCYAVSSVVMRRLPPVDPIGLSAVTLMIGAVPVTVLALIIEGLPPVPSREVIAVILILGLVQTAAANLLRVMVIRSAGPVFMSLTNYQVPLWSVLLGVLLLGEAVEPSLFVAMVLILAGVFLSQWGALKRLFAR</sequence>
<gene>
    <name evidence="8" type="ORF">BOA8489_02987</name>
</gene>
<evidence type="ECO:0000256" key="5">
    <source>
        <dbReference type="ARBA" id="ARBA00023136"/>
    </source>
</evidence>
<feature type="domain" description="EamA" evidence="7">
    <location>
        <begin position="11"/>
        <end position="144"/>
    </location>
</feature>
<feature type="transmembrane region" description="Helical" evidence="6">
    <location>
        <begin position="69"/>
        <end position="89"/>
    </location>
</feature>
<evidence type="ECO:0000259" key="7">
    <source>
        <dbReference type="Pfam" id="PF00892"/>
    </source>
</evidence>
<evidence type="ECO:0000313" key="9">
    <source>
        <dbReference type="Proteomes" id="UP000201838"/>
    </source>
</evidence>
<organism evidence="8 9">
    <name type="scientific">Boseongicola aestuarii</name>
    <dbReference type="NCBI Taxonomy" id="1470561"/>
    <lineage>
        <taxon>Bacteria</taxon>
        <taxon>Pseudomonadati</taxon>
        <taxon>Pseudomonadota</taxon>
        <taxon>Alphaproteobacteria</taxon>
        <taxon>Rhodobacterales</taxon>
        <taxon>Paracoccaceae</taxon>
        <taxon>Boseongicola</taxon>
    </lineage>
</organism>
<keyword evidence="5 6" id="KW-0472">Membrane</keyword>
<feature type="domain" description="EamA" evidence="7">
    <location>
        <begin position="160"/>
        <end position="291"/>
    </location>
</feature>